<feature type="region of interest" description="Disordered" evidence="1">
    <location>
        <begin position="419"/>
        <end position="438"/>
    </location>
</feature>
<name>A0A0G4FSC5_9ALVE</name>
<sequence length="438" mass="48464">MKVCYDKIENMVVSADIQRLLGQYDEGGEVEYVGAAGGKEDSRWVWRKKFPVANTSCSRYLIGGDLEDSIVSRRPREFRYEEASGGEMVYPEEVEAVPVLEGVDGDPVRPLFKGVAHLSSNRTDAYKSILSSLSLSSSGDSGVFLESGKGGGVGSGAEDSEDDAFSDIDVEEVQDTDDVRPTRFSSSFASAHFFPEVSRMAAKLFKRCLVSPESASSGGVSAASSLFPQAPVSSQIQNSQLEMHVEQEGGKEKEETEGNEECMGPQKAHREGKEDGAMPPSPVASAVSGIWIGRKEDALRVQEVEKEKEKEGVHVVPEDKKEKEDEEEALRERLEKLKERLVQVIREKEKRRRPLPRVVPIDAEIQKKMMDHVNPRKGHIDATAEEVAGGSHEGGMRSELERFLEEKVFARRQCGKVRRANAATVRQEEKGTAQEFKE</sequence>
<feature type="compositionally biased region" description="Basic and acidic residues" evidence="1">
    <location>
        <begin position="303"/>
        <end position="323"/>
    </location>
</feature>
<feature type="region of interest" description="Disordered" evidence="1">
    <location>
        <begin position="246"/>
        <end position="282"/>
    </location>
</feature>
<dbReference type="PhylomeDB" id="A0A0G4FSC5"/>
<dbReference type="EMBL" id="CDMZ01000595">
    <property type="protein sequence ID" value="CEM17590.1"/>
    <property type="molecule type" value="Genomic_DNA"/>
</dbReference>
<evidence type="ECO:0000256" key="1">
    <source>
        <dbReference type="SAM" id="MobiDB-lite"/>
    </source>
</evidence>
<dbReference type="VEuPathDB" id="CryptoDB:Cvel_3696"/>
<organism evidence="2">
    <name type="scientific">Chromera velia CCMP2878</name>
    <dbReference type="NCBI Taxonomy" id="1169474"/>
    <lineage>
        <taxon>Eukaryota</taxon>
        <taxon>Sar</taxon>
        <taxon>Alveolata</taxon>
        <taxon>Colpodellida</taxon>
        <taxon>Chromeraceae</taxon>
        <taxon>Chromera</taxon>
    </lineage>
</organism>
<gene>
    <name evidence="2" type="ORF">Cvel_3696</name>
</gene>
<feature type="compositionally biased region" description="Basic and acidic residues" evidence="1">
    <location>
        <begin position="426"/>
        <end position="438"/>
    </location>
</feature>
<dbReference type="AlphaFoldDB" id="A0A0G4FSC5"/>
<accession>A0A0G4FSC5</accession>
<protein>
    <submittedName>
        <fullName evidence="2">Uncharacterized protein</fullName>
    </submittedName>
</protein>
<feature type="region of interest" description="Disordered" evidence="1">
    <location>
        <begin position="303"/>
        <end position="327"/>
    </location>
</feature>
<feature type="compositionally biased region" description="Basic and acidic residues" evidence="1">
    <location>
        <begin position="246"/>
        <end position="256"/>
    </location>
</feature>
<reference evidence="2" key="1">
    <citation type="submission" date="2014-11" db="EMBL/GenBank/DDBJ databases">
        <authorList>
            <person name="Otto D Thomas"/>
            <person name="Naeem Raeece"/>
        </authorList>
    </citation>
    <scope>NUCLEOTIDE SEQUENCE</scope>
</reference>
<proteinExistence type="predicted"/>
<evidence type="ECO:0000313" key="2">
    <source>
        <dbReference type="EMBL" id="CEM17590.1"/>
    </source>
</evidence>